<dbReference type="PANTHER" id="PTHR24321:SF8">
    <property type="entry name" value="ESTRADIOL 17-BETA-DEHYDROGENASE 8-RELATED"/>
    <property type="match status" value="1"/>
</dbReference>
<dbReference type="PRINTS" id="PR00081">
    <property type="entry name" value="GDHRDH"/>
</dbReference>
<dbReference type="InterPro" id="IPR002347">
    <property type="entry name" value="SDR_fam"/>
</dbReference>
<dbReference type="SUPFAM" id="SSF51735">
    <property type="entry name" value="NAD(P)-binding Rossmann-fold domains"/>
    <property type="match status" value="1"/>
</dbReference>
<dbReference type="RefSeq" id="WP_277279729.1">
    <property type="nucleotide sequence ID" value="NZ_JAROCY010000018.1"/>
</dbReference>
<evidence type="ECO:0000256" key="1">
    <source>
        <dbReference type="ARBA" id="ARBA00006484"/>
    </source>
</evidence>
<evidence type="ECO:0000256" key="3">
    <source>
        <dbReference type="RuleBase" id="RU000363"/>
    </source>
</evidence>
<proteinExistence type="inferred from homology"/>
<dbReference type="PROSITE" id="PS00061">
    <property type="entry name" value="ADH_SHORT"/>
    <property type="match status" value="1"/>
</dbReference>
<comment type="similarity">
    <text evidence="1 3">Belongs to the short-chain dehydrogenases/reductases (SDR) family.</text>
</comment>
<evidence type="ECO:0000313" key="5">
    <source>
        <dbReference type="Proteomes" id="UP001222770"/>
    </source>
</evidence>
<dbReference type="Gene3D" id="3.40.50.720">
    <property type="entry name" value="NAD(P)-binding Rossmann-like Domain"/>
    <property type="match status" value="1"/>
</dbReference>
<name>A0ABT6CN05_9SPHN</name>
<organism evidence="4 5">
    <name type="scientific">Novosphingobium cyanobacteriorum</name>
    <dbReference type="NCBI Taxonomy" id="3024215"/>
    <lineage>
        <taxon>Bacteria</taxon>
        <taxon>Pseudomonadati</taxon>
        <taxon>Pseudomonadota</taxon>
        <taxon>Alphaproteobacteria</taxon>
        <taxon>Sphingomonadales</taxon>
        <taxon>Sphingomonadaceae</taxon>
        <taxon>Novosphingobium</taxon>
    </lineage>
</organism>
<dbReference type="Proteomes" id="UP001222770">
    <property type="component" value="Unassembled WGS sequence"/>
</dbReference>
<keyword evidence="2" id="KW-0560">Oxidoreductase</keyword>
<keyword evidence="5" id="KW-1185">Reference proteome</keyword>
<evidence type="ECO:0000313" key="4">
    <source>
        <dbReference type="EMBL" id="MDF8334958.1"/>
    </source>
</evidence>
<dbReference type="Pfam" id="PF00106">
    <property type="entry name" value="adh_short"/>
    <property type="match status" value="1"/>
</dbReference>
<dbReference type="InterPro" id="IPR020904">
    <property type="entry name" value="Sc_DH/Rdtase_CS"/>
</dbReference>
<evidence type="ECO:0000256" key="2">
    <source>
        <dbReference type="ARBA" id="ARBA00023002"/>
    </source>
</evidence>
<gene>
    <name evidence="4" type="ORF">POM99_17250</name>
</gene>
<dbReference type="PRINTS" id="PR00080">
    <property type="entry name" value="SDRFAMILY"/>
</dbReference>
<comment type="caution">
    <text evidence="4">The sequence shown here is derived from an EMBL/GenBank/DDBJ whole genome shotgun (WGS) entry which is preliminary data.</text>
</comment>
<dbReference type="CDD" id="cd05233">
    <property type="entry name" value="SDR_c"/>
    <property type="match status" value="1"/>
</dbReference>
<protein>
    <submittedName>
        <fullName evidence="4">SDR family NAD(P)-dependent oxidoreductase</fullName>
    </submittedName>
</protein>
<accession>A0ABT6CN05</accession>
<reference evidence="4 5" key="1">
    <citation type="submission" date="2023-03" db="EMBL/GenBank/DDBJ databases">
        <title>Novosphingobium cyanobacteriorum sp. nov., isolated from a eutrophic reservoir during the Microcystis bloom period.</title>
        <authorList>
            <person name="Kang M."/>
            <person name="Le V."/>
            <person name="Ko S.-R."/>
            <person name="Lee S.-A."/>
            <person name="Ahn C.-Y."/>
        </authorList>
    </citation>
    <scope>NUCLEOTIDE SEQUENCE [LARGE SCALE GENOMIC DNA]</scope>
    <source>
        <strain evidence="4 5">HBC54</strain>
    </source>
</reference>
<dbReference type="PANTHER" id="PTHR24321">
    <property type="entry name" value="DEHYDROGENASES, SHORT CHAIN"/>
    <property type="match status" value="1"/>
</dbReference>
<sequence length="301" mass="30852">MQDNSTVGRPGMLEGKAIVITGSGRGLGAAYAHLAAREGASVVVNGVDGAVARAVAEAICAEGGKAVAHPGDISTWDAACGLIDSCVEAFGRIDAVCNNAAVFTMATPFDEDPETFRRTIEVNLMGTAFVGMAAARAMKAQGTGGAILNTVSGAQSGLLEMAAYGASKGGIASLTYNWAMDMAPHGIRVNAISPRAATRSAQVVHPDTNKGMPPEGVAPLAVYLLSDLSSRFTGQVFMAVDGEVALMSHPAITTPSVWMPGLDPFEVGRVVEAGLADHQLPLGRSVQKIEILSELGATMNG</sequence>
<dbReference type="EMBL" id="JAROCY010000018">
    <property type="protein sequence ID" value="MDF8334958.1"/>
    <property type="molecule type" value="Genomic_DNA"/>
</dbReference>
<dbReference type="InterPro" id="IPR036291">
    <property type="entry name" value="NAD(P)-bd_dom_sf"/>
</dbReference>